<organism evidence="2">
    <name type="scientific">Nicotiana tabacum</name>
    <name type="common">Common tobacco</name>
    <dbReference type="NCBI Taxonomy" id="4097"/>
    <lineage>
        <taxon>Eukaryota</taxon>
        <taxon>Viridiplantae</taxon>
        <taxon>Streptophyta</taxon>
        <taxon>Embryophyta</taxon>
        <taxon>Tracheophyta</taxon>
        <taxon>Spermatophyta</taxon>
        <taxon>Magnoliopsida</taxon>
        <taxon>eudicotyledons</taxon>
        <taxon>Gunneridae</taxon>
        <taxon>Pentapetalae</taxon>
        <taxon>asterids</taxon>
        <taxon>lamiids</taxon>
        <taxon>Solanales</taxon>
        <taxon>Solanaceae</taxon>
        <taxon>Nicotianoideae</taxon>
        <taxon>Nicotianeae</taxon>
        <taxon>Nicotiana</taxon>
    </lineage>
</organism>
<proteinExistence type="predicted"/>
<protein>
    <recommendedName>
        <fullName evidence="1">Reverse transcriptase Ty1/copia-type domain-containing protein</fullName>
    </recommendedName>
</protein>
<dbReference type="AlphaFoldDB" id="A0A1S4CN83"/>
<accession>A0A1S4CN83</accession>
<dbReference type="Pfam" id="PF07727">
    <property type="entry name" value="RVT_2"/>
    <property type="match status" value="1"/>
</dbReference>
<dbReference type="KEGG" id="nta:107820898"/>
<evidence type="ECO:0000313" key="2">
    <source>
        <dbReference type="RefSeq" id="XP_016502737.1"/>
    </source>
</evidence>
<dbReference type="RefSeq" id="XP_016502737.1">
    <property type="nucleotide sequence ID" value="XM_016647251.1"/>
</dbReference>
<sequence length="105" mass="11804">MTTIRCIIAIAVKKGWRLYKLDVNNAFLHGDISEEVYMNFPAELQLPSPNMGLILSQSKFTLELLTEFDCFDLSPAHFPLDQSCKLLSGVGEPLSDPTIYRRVLG</sequence>
<name>A0A1S4CN83_TOBAC</name>
<gene>
    <name evidence="2" type="primary">LOC107820898</name>
</gene>
<feature type="domain" description="Reverse transcriptase Ty1/copia-type" evidence="1">
    <location>
        <begin position="3"/>
        <end position="44"/>
    </location>
</feature>
<dbReference type="OrthoDB" id="411615at2759"/>
<evidence type="ECO:0000259" key="1">
    <source>
        <dbReference type="Pfam" id="PF07727"/>
    </source>
</evidence>
<dbReference type="PaxDb" id="4097-A0A1S4CN83"/>
<dbReference type="InterPro" id="IPR013103">
    <property type="entry name" value="RVT_2"/>
</dbReference>
<reference evidence="2" key="1">
    <citation type="submission" date="2025-08" db="UniProtKB">
        <authorList>
            <consortium name="RefSeq"/>
        </authorList>
    </citation>
    <scope>IDENTIFICATION</scope>
</reference>